<keyword evidence="2" id="KW-1185">Reference proteome</keyword>
<reference evidence="1 2" key="1">
    <citation type="submission" date="2020-11" db="EMBL/GenBank/DDBJ databases">
        <authorList>
            <person name="Wallbank WR R."/>
            <person name="Pardo Diaz C."/>
            <person name="Kozak K."/>
            <person name="Martin S."/>
            <person name="Jiggins C."/>
            <person name="Moest M."/>
            <person name="Warren A I."/>
            <person name="Generalovic N T."/>
            <person name="Byers J.R.P. K."/>
            <person name="Montejo-Kovacevich G."/>
            <person name="Yen C E."/>
        </authorList>
    </citation>
    <scope>NUCLEOTIDE SEQUENCE [LARGE SCALE GENOMIC DNA]</scope>
</reference>
<dbReference type="InParanoid" id="A0A7R8UCT1"/>
<sequence length="223" mass="25576">MWVDNTPLDDNPEESEECTCNELDRRDENSINPGGGETLLDSENEYTLVMAPGEGKKALSIIYDENMDELGFTKVQCGQKRIFEVRLSHLDIIKSEVSREDRRAVRPDYLFTALKKQQVIILKNNISICFRKKMLKGAPILAGNILDAGFISNLIQHDDGYRVLTETRWPELLKTLKLVVDKEDITEEEAEKLPYLGKARLIQSDPFICGTYFEITFQELRKT</sequence>
<dbReference type="Proteomes" id="UP000594454">
    <property type="component" value="Chromosome 1"/>
</dbReference>
<dbReference type="OrthoDB" id="10036850at2759"/>
<protein>
    <submittedName>
        <fullName evidence="1">Uncharacterized protein</fullName>
    </submittedName>
</protein>
<dbReference type="EMBL" id="LR899009">
    <property type="protein sequence ID" value="CAD7078400.1"/>
    <property type="molecule type" value="Genomic_DNA"/>
</dbReference>
<dbReference type="AlphaFoldDB" id="A0A7R8UCT1"/>
<accession>A0A7R8UCT1</accession>
<evidence type="ECO:0000313" key="2">
    <source>
        <dbReference type="Proteomes" id="UP000594454"/>
    </source>
</evidence>
<organism evidence="1 2">
    <name type="scientific">Hermetia illucens</name>
    <name type="common">Black soldier fly</name>
    <dbReference type="NCBI Taxonomy" id="343691"/>
    <lineage>
        <taxon>Eukaryota</taxon>
        <taxon>Metazoa</taxon>
        <taxon>Ecdysozoa</taxon>
        <taxon>Arthropoda</taxon>
        <taxon>Hexapoda</taxon>
        <taxon>Insecta</taxon>
        <taxon>Pterygota</taxon>
        <taxon>Neoptera</taxon>
        <taxon>Endopterygota</taxon>
        <taxon>Diptera</taxon>
        <taxon>Brachycera</taxon>
        <taxon>Stratiomyomorpha</taxon>
        <taxon>Stratiomyidae</taxon>
        <taxon>Hermetiinae</taxon>
        <taxon>Hermetia</taxon>
    </lineage>
</organism>
<gene>
    <name evidence="1" type="ORF">HERILL_LOCUS1668</name>
</gene>
<proteinExistence type="predicted"/>
<evidence type="ECO:0000313" key="1">
    <source>
        <dbReference type="EMBL" id="CAD7078400.1"/>
    </source>
</evidence>
<name>A0A7R8UCT1_HERIL</name>